<evidence type="ECO:0000256" key="1">
    <source>
        <dbReference type="SAM" id="MobiDB-lite"/>
    </source>
</evidence>
<dbReference type="Proteomes" id="UP000000719">
    <property type="component" value="Chromosome"/>
</dbReference>
<name>B8D1U1_HALOH</name>
<reference evidence="2 3" key="1">
    <citation type="journal article" date="2009" name="PLoS ONE">
        <title>Genome analysis of the anaerobic thermohalophilic bacterium Halothermothrix orenii.</title>
        <authorList>
            <person name="Mavromatis K."/>
            <person name="Ivanova N."/>
            <person name="Anderson I."/>
            <person name="Lykidis A."/>
            <person name="Hooper S.D."/>
            <person name="Sun H."/>
            <person name="Kunin V."/>
            <person name="Lapidus A."/>
            <person name="Hugenholtz P."/>
            <person name="Patel B."/>
            <person name="Kyrpides N.C."/>
        </authorList>
    </citation>
    <scope>NUCLEOTIDE SEQUENCE [LARGE SCALE GENOMIC DNA]</scope>
    <source>
        <strain evidence="3">H 168 / OCM 544 / DSM 9562</strain>
    </source>
</reference>
<gene>
    <name evidence="2" type="ordered locus">Hore_04100</name>
</gene>
<dbReference type="KEGG" id="hor:Hore_04100"/>
<proteinExistence type="predicted"/>
<dbReference type="AlphaFoldDB" id="B8D1U1"/>
<evidence type="ECO:0000313" key="2">
    <source>
        <dbReference type="EMBL" id="ACL69168.1"/>
    </source>
</evidence>
<dbReference type="EMBL" id="CP001098">
    <property type="protein sequence ID" value="ACL69168.1"/>
    <property type="molecule type" value="Genomic_DNA"/>
</dbReference>
<evidence type="ECO:0000313" key="3">
    <source>
        <dbReference type="Proteomes" id="UP000000719"/>
    </source>
</evidence>
<dbReference type="RefSeq" id="WP_012635356.1">
    <property type="nucleotide sequence ID" value="NC_011899.1"/>
</dbReference>
<keyword evidence="3" id="KW-1185">Reference proteome</keyword>
<protein>
    <submittedName>
        <fullName evidence="2">Uncharacterized protein</fullName>
    </submittedName>
</protein>
<accession>B8D1U1</accession>
<dbReference type="eggNOG" id="ENOG50302SC">
    <property type="taxonomic scope" value="Bacteria"/>
</dbReference>
<dbReference type="HOGENOM" id="CLU_157161_0_0_9"/>
<sequence length="133" mass="15104">MGLLSIFNSLKNKIACFIGDNDCRNQDKIHLNLDGLSIYMERCFEYDKPHEVSVFVPRAELRKRITRGDEVEEIEILLNSITVVHSPQRPSDEGGGPPPAPPEIPGKSIKLKEFKGIKGKEINYYNKKTNAHR</sequence>
<feature type="region of interest" description="Disordered" evidence="1">
    <location>
        <begin position="86"/>
        <end position="108"/>
    </location>
</feature>
<organism evidence="2 3">
    <name type="scientific">Halothermothrix orenii (strain H 168 / OCM 544 / DSM 9562)</name>
    <dbReference type="NCBI Taxonomy" id="373903"/>
    <lineage>
        <taxon>Bacteria</taxon>
        <taxon>Bacillati</taxon>
        <taxon>Bacillota</taxon>
        <taxon>Clostridia</taxon>
        <taxon>Halanaerobiales</taxon>
        <taxon>Halothermotrichaceae</taxon>
        <taxon>Halothermothrix</taxon>
    </lineage>
</organism>